<comment type="catalytic activity">
    <reaction evidence="7">
        <text>L-tyrosyl-[protein] + ATP = O-phospho-L-tyrosyl-[protein] + ADP + H(+)</text>
        <dbReference type="Rhea" id="RHEA:10596"/>
        <dbReference type="Rhea" id="RHEA-COMP:10136"/>
        <dbReference type="Rhea" id="RHEA-COMP:20101"/>
        <dbReference type="ChEBI" id="CHEBI:15378"/>
        <dbReference type="ChEBI" id="CHEBI:30616"/>
        <dbReference type="ChEBI" id="CHEBI:46858"/>
        <dbReference type="ChEBI" id="CHEBI:61978"/>
        <dbReference type="ChEBI" id="CHEBI:456216"/>
        <dbReference type="EC" id="2.7.10.2"/>
    </reaction>
</comment>
<keyword evidence="2 7" id="KW-0547">Nucleotide-binding</keyword>
<evidence type="ECO:0000256" key="2">
    <source>
        <dbReference type="ARBA" id="ARBA00022741"/>
    </source>
</evidence>
<dbReference type="EMBL" id="BTSY01000002">
    <property type="protein sequence ID" value="GMT16347.1"/>
    <property type="molecule type" value="Genomic_DNA"/>
</dbReference>
<keyword evidence="6" id="KW-0727">SH2 domain</keyword>
<dbReference type="SMART" id="SM00252">
    <property type="entry name" value="SH2"/>
    <property type="match status" value="1"/>
</dbReference>
<comment type="similarity">
    <text evidence="7">Belongs to the protein kinase superfamily. Tyr protein kinase family.</text>
</comment>
<evidence type="ECO:0000256" key="4">
    <source>
        <dbReference type="ARBA" id="ARBA00022840"/>
    </source>
</evidence>
<protein>
    <recommendedName>
        <fullName evidence="7">Tyrosine-protein kinase</fullName>
        <ecNumber evidence="7">2.7.10.2</ecNumber>
    </recommendedName>
</protein>
<keyword evidence="1 7" id="KW-0808">Transferase</keyword>
<dbReference type="SUPFAM" id="SSF56112">
    <property type="entry name" value="Protein kinase-like (PK-like)"/>
    <property type="match status" value="1"/>
</dbReference>
<keyword evidence="11" id="KW-1185">Reference proteome</keyword>
<dbReference type="PROSITE" id="PS50001">
    <property type="entry name" value="SH2"/>
    <property type="match status" value="1"/>
</dbReference>
<sequence length="334" mass="38528">DVRLPAYLQKISPIETGALLDLKCEQYFHFFLAEYEAWRLVRNPGEFLVRQLPLDEKIKDNDQDEYVICVMGTDRPVTITIHFSSARNFCYINHRSFETPAALVAYHYRKHIALDDKGTRLLTPIMKDSIFINHAQIAFTDKHMPGSNRVIATIRTGFFSRISVTVLDYSCFSYEQGRLEDLYRITRLAKSIDHPNVMKHYGIAMSEAPVYILTENCSQGTLGYLVRKPNGPDVGTRENFCFELAQALKYLEHRFIIHRSIAIDNIFVDGKNRIKLGEFSNAVFGAKVKEKIAYVSPRHLAPEVHLYNVFSTKSDLWAFGVVLWENIQSLYFEL</sequence>
<feature type="domain" description="SH2" evidence="8">
    <location>
        <begin position="27"/>
        <end position="125"/>
    </location>
</feature>
<evidence type="ECO:0000256" key="3">
    <source>
        <dbReference type="ARBA" id="ARBA00022777"/>
    </source>
</evidence>
<dbReference type="Gene3D" id="1.10.510.10">
    <property type="entry name" value="Transferase(Phosphotransferase) domain 1"/>
    <property type="match status" value="1"/>
</dbReference>
<dbReference type="EC" id="2.7.10.2" evidence="7"/>
<dbReference type="InterPro" id="IPR001245">
    <property type="entry name" value="Ser-Thr/Tyr_kinase_cat_dom"/>
</dbReference>
<dbReference type="GO" id="GO:0005524">
    <property type="term" value="F:ATP binding"/>
    <property type="evidence" value="ECO:0007669"/>
    <property type="project" value="UniProtKB-KW"/>
</dbReference>
<dbReference type="GO" id="GO:0004715">
    <property type="term" value="F:non-membrane spanning protein tyrosine kinase activity"/>
    <property type="evidence" value="ECO:0007669"/>
    <property type="project" value="UniProtKB-EC"/>
</dbReference>
<name>A0AAV5VDW3_9BILA</name>
<dbReference type="SUPFAM" id="SSF55550">
    <property type="entry name" value="SH2 domain"/>
    <property type="match status" value="1"/>
</dbReference>
<reference evidence="10" key="1">
    <citation type="submission" date="2023-10" db="EMBL/GenBank/DDBJ databases">
        <title>Genome assembly of Pristionchus species.</title>
        <authorList>
            <person name="Yoshida K."/>
            <person name="Sommer R.J."/>
        </authorList>
    </citation>
    <scope>NUCLEOTIDE SEQUENCE</scope>
    <source>
        <strain evidence="10">RS5133</strain>
    </source>
</reference>
<evidence type="ECO:0000256" key="6">
    <source>
        <dbReference type="PROSITE-ProRule" id="PRU00191"/>
    </source>
</evidence>
<evidence type="ECO:0000313" key="11">
    <source>
        <dbReference type="Proteomes" id="UP001432322"/>
    </source>
</evidence>
<feature type="domain" description="Protein kinase" evidence="9">
    <location>
        <begin position="137"/>
        <end position="334"/>
    </location>
</feature>
<keyword evidence="3 7" id="KW-0418">Kinase</keyword>
<accession>A0AAV5VDW3</accession>
<organism evidence="10 11">
    <name type="scientific">Pristionchus fissidentatus</name>
    <dbReference type="NCBI Taxonomy" id="1538716"/>
    <lineage>
        <taxon>Eukaryota</taxon>
        <taxon>Metazoa</taxon>
        <taxon>Ecdysozoa</taxon>
        <taxon>Nematoda</taxon>
        <taxon>Chromadorea</taxon>
        <taxon>Rhabditida</taxon>
        <taxon>Rhabditina</taxon>
        <taxon>Diplogasteromorpha</taxon>
        <taxon>Diplogasteroidea</taxon>
        <taxon>Neodiplogasteridae</taxon>
        <taxon>Pristionchus</taxon>
    </lineage>
</organism>
<proteinExistence type="inferred from homology"/>
<dbReference type="InterPro" id="IPR011009">
    <property type="entry name" value="Kinase-like_dom_sf"/>
</dbReference>
<comment type="caution">
    <text evidence="10">The sequence shown here is derived from an EMBL/GenBank/DDBJ whole genome shotgun (WGS) entry which is preliminary data.</text>
</comment>
<dbReference type="PANTHER" id="PTHR24418">
    <property type="entry name" value="TYROSINE-PROTEIN KINASE"/>
    <property type="match status" value="1"/>
</dbReference>
<dbReference type="Proteomes" id="UP001432322">
    <property type="component" value="Unassembled WGS sequence"/>
</dbReference>
<evidence type="ECO:0000259" key="9">
    <source>
        <dbReference type="PROSITE" id="PS50011"/>
    </source>
</evidence>
<keyword evidence="4 7" id="KW-0067">ATP-binding</keyword>
<evidence type="ECO:0000256" key="7">
    <source>
        <dbReference type="RuleBase" id="RU362096"/>
    </source>
</evidence>
<dbReference type="InterPro" id="IPR050198">
    <property type="entry name" value="Non-receptor_tyrosine_kinases"/>
</dbReference>
<feature type="non-terminal residue" evidence="10">
    <location>
        <position position="1"/>
    </location>
</feature>
<dbReference type="InterPro" id="IPR000719">
    <property type="entry name" value="Prot_kinase_dom"/>
</dbReference>
<dbReference type="Pfam" id="PF07714">
    <property type="entry name" value="PK_Tyr_Ser-Thr"/>
    <property type="match status" value="1"/>
</dbReference>
<evidence type="ECO:0000256" key="5">
    <source>
        <dbReference type="ARBA" id="ARBA00023137"/>
    </source>
</evidence>
<evidence type="ECO:0000259" key="8">
    <source>
        <dbReference type="PROSITE" id="PS50001"/>
    </source>
</evidence>
<keyword evidence="5 7" id="KW-0829">Tyrosine-protein kinase</keyword>
<evidence type="ECO:0000256" key="1">
    <source>
        <dbReference type="ARBA" id="ARBA00022679"/>
    </source>
</evidence>
<dbReference type="AlphaFoldDB" id="A0AAV5VDW3"/>
<gene>
    <name evidence="10" type="ORF">PFISCL1PPCAC_7644</name>
</gene>
<dbReference type="PROSITE" id="PS50011">
    <property type="entry name" value="PROTEIN_KINASE_DOM"/>
    <property type="match status" value="1"/>
</dbReference>
<dbReference type="Gene3D" id="3.30.505.10">
    <property type="entry name" value="SH2 domain"/>
    <property type="match status" value="1"/>
</dbReference>
<evidence type="ECO:0000313" key="10">
    <source>
        <dbReference type="EMBL" id="GMT16347.1"/>
    </source>
</evidence>
<dbReference type="InterPro" id="IPR000980">
    <property type="entry name" value="SH2"/>
</dbReference>
<dbReference type="InterPro" id="IPR036860">
    <property type="entry name" value="SH2_dom_sf"/>
</dbReference>